<protein>
    <recommendedName>
        <fullName evidence="1">MaoC-like domain-containing protein</fullName>
    </recommendedName>
</protein>
<keyword evidence="3" id="KW-1185">Reference proteome</keyword>
<dbReference type="CDD" id="cd03454">
    <property type="entry name" value="YdeM"/>
    <property type="match status" value="1"/>
</dbReference>
<feature type="domain" description="MaoC-like" evidence="1">
    <location>
        <begin position="9"/>
        <end position="111"/>
    </location>
</feature>
<dbReference type="EMBL" id="PKLZ01000008">
    <property type="protein sequence ID" value="PLW82150.1"/>
    <property type="molecule type" value="Genomic_DNA"/>
</dbReference>
<gene>
    <name evidence="2" type="ORF">CWI75_10180</name>
</gene>
<dbReference type="SUPFAM" id="SSF54637">
    <property type="entry name" value="Thioesterase/thiol ester dehydrase-isomerase"/>
    <property type="match status" value="1"/>
</dbReference>
<dbReference type="PANTHER" id="PTHR43664:SF1">
    <property type="entry name" value="BETA-METHYLMALYL-COA DEHYDRATASE"/>
    <property type="match status" value="1"/>
</dbReference>
<sequence length="144" mass="15939">MWRFNNFEAGQTIALEDYPVTAEEIIEFATRYDPQPMHTDPVAAAHSPMGELIASGWHTCAIAMRLMCDAFITDSSSVAAPGVEQIQWLAPVRPGDIVSGHCMIEETRLSRSKPDRGVITAHVCLQRQDGVEVLHMKTTALYLV</sequence>
<evidence type="ECO:0000259" key="1">
    <source>
        <dbReference type="Pfam" id="PF01575"/>
    </source>
</evidence>
<dbReference type="Proteomes" id="UP000234845">
    <property type="component" value="Unassembled WGS sequence"/>
</dbReference>
<dbReference type="InterPro" id="IPR052342">
    <property type="entry name" value="MCH/BMMD"/>
</dbReference>
<dbReference type="AlphaFoldDB" id="A0A2N5Y176"/>
<comment type="caution">
    <text evidence="2">The sequence shown here is derived from an EMBL/GenBank/DDBJ whole genome shotgun (WGS) entry which is preliminary data.</text>
</comment>
<dbReference type="OrthoDB" id="5298629at2"/>
<evidence type="ECO:0000313" key="2">
    <source>
        <dbReference type="EMBL" id="PLW82150.1"/>
    </source>
</evidence>
<organism evidence="2 3">
    <name type="scientific">Kineobactrum sediminis</name>
    <dbReference type="NCBI Taxonomy" id="1905677"/>
    <lineage>
        <taxon>Bacteria</taxon>
        <taxon>Pseudomonadati</taxon>
        <taxon>Pseudomonadota</taxon>
        <taxon>Gammaproteobacteria</taxon>
        <taxon>Cellvibrionales</taxon>
        <taxon>Halieaceae</taxon>
        <taxon>Kineobactrum</taxon>
    </lineage>
</organism>
<dbReference type="RefSeq" id="WP_101521402.1">
    <property type="nucleotide sequence ID" value="NZ_PKLZ01000008.1"/>
</dbReference>
<dbReference type="Pfam" id="PF01575">
    <property type="entry name" value="MaoC_dehydratas"/>
    <property type="match status" value="1"/>
</dbReference>
<name>A0A2N5Y176_9GAMM</name>
<reference evidence="3" key="1">
    <citation type="submission" date="2017-11" db="EMBL/GenBank/DDBJ databases">
        <title>The draft genome sequence of Chromatocurvus sp. F02.</title>
        <authorList>
            <person name="Du Z.-J."/>
            <person name="Chang Y.-Q."/>
        </authorList>
    </citation>
    <scope>NUCLEOTIDE SEQUENCE [LARGE SCALE GENOMIC DNA]</scope>
    <source>
        <strain evidence="3">F02</strain>
    </source>
</reference>
<dbReference type="PANTHER" id="PTHR43664">
    <property type="entry name" value="MONOAMINE OXIDASE-RELATED"/>
    <property type="match status" value="1"/>
</dbReference>
<evidence type="ECO:0000313" key="3">
    <source>
        <dbReference type="Proteomes" id="UP000234845"/>
    </source>
</evidence>
<dbReference type="InterPro" id="IPR002539">
    <property type="entry name" value="MaoC-like_dom"/>
</dbReference>
<proteinExistence type="predicted"/>
<dbReference type="InterPro" id="IPR029069">
    <property type="entry name" value="HotDog_dom_sf"/>
</dbReference>
<dbReference type="Gene3D" id="3.10.129.10">
    <property type="entry name" value="Hotdog Thioesterase"/>
    <property type="match status" value="1"/>
</dbReference>
<accession>A0A2N5Y176</accession>